<dbReference type="RefSeq" id="WP_171678048.1">
    <property type="nucleotide sequence ID" value="NZ_BAAAGT010000008.1"/>
</dbReference>
<dbReference type="InterPro" id="IPR006336">
    <property type="entry name" value="GCS2"/>
</dbReference>
<evidence type="ECO:0000313" key="7">
    <source>
        <dbReference type="EMBL" id="NOL44812.1"/>
    </source>
</evidence>
<dbReference type="Proteomes" id="UP000553957">
    <property type="component" value="Unassembled WGS sequence"/>
</dbReference>
<dbReference type="PANTHER" id="PTHR34378">
    <property type="entry name" value="GLUTAMATE--CYSTEINE LIGASE, CHLOROPLASTIC"/>
    <property type="match status" value="1"/>
</dbReference>
<dbReference type="GO" id="GO:0005524">
    <property type="term" value="F:ATP binding"/>
    <property type="evidence" value="ECO:0007669"/>
    <property type="project" value="UniProtKB-KW"/>
</dbReference>
<dbReference type="AlphaFoldDB" id="A0A7Y4L5N2"/>
<evidence type="ECO:0000256" key="5">
    <source>
        <dbReference type="ARBA" id="ARBA00048819"/>
    </source>
</evidence>
<proteinExistence type="predicted"/>
<comment type="catalytic activity">
    <reaction evidence="5">
        <text>L-cysteine + L-glutamate + ATP = gamma-L-glutamyl-L-cysteine + ADP + phosphate + H(+)</text>
        <dbReference type="Rhea" id="RHEA:13285"/>
        <dbReference type="ChEBI" id="CHEBI:15378"/>
        <dbReference type="ChEBI" id="CHEBI:29985"/>
        <dbReference type="ChEBI" id="CHEBI:30616"/>
        <dbReference type="ChEBI" id="CHEBI:35235"/>
        <dbReference type="ChEBI" id="CHEBI:43474"/>
        <dbReference type="ChEBI" id="CHEBI:58173"/>
        <dbReference type="ChEBI" id="CHEBI:456216"/>
        <dbReference type="EC" id="6.3.2.2"/>
    </reaction>
</comment>
<name>A0A7Y4L5N2_9ACTN</name>
<evidence type="ECO:0000313" key="8">
    <source>
        <dbReference type="Proteomes" id="UP000534306"/>
    </source>
</evidence>
<accession>A0A7Y4L5N2</accession>
<keyword evidence="3" id="KW-0547">Nucleotide-binding</keyword>
<keyword evidence="2 6" id="KW-0436">Ligase</keyword>
<dbReference type="SUPFAM" id="SSF55931">
    <property type="entry name" value="Glutamine synthetase/guanido kinase"/>
    <property type="match status" value="1"/>
</dbReference>
<gene>
    <name evidence="6" type="ORF">HNR71_002731</name>
    <name evidence="7" type="ORF">HPO96_31630</name>
</gene>
<reference evidence="6 9" key="2">
    <citation type="submission" date="2020-08" db="EMBL/GenBank/DDBJ databases">
        <title>Sequencing the genomes of 1000 actinobacteria strains.</title>
        <authorList>
            <person name="Klenk H.-P."/>
        </authorList>
    </citation>
    <scope>NUCLEOTIDE SEQUENCE [LARGE SCALE GENOMIC DNA]</scope>
    <source>
        <strain evidence="6 9">DSM 15626</strain>
    </source>
</reference>
<reference evidence="7 8" key="1">
    <citation type="submission" date="2020-05" db="EMBL/GenBank/DDBJ databases">
        <title>Genome sequence of Kribbella sandramycini ATCC 39419.</title>
        <authorList>
            <person name="Maclea K.S."/>
            <person name="Fair J.L."/>
        </authorList>
    </citation>
    <scope>NUCLEOTIDE SEQUENCE [LARGE SCALE GENOMIC DNA]</scope>
    <source>
        <strain evidence="7 8">ATCC 39419</strain>
    </source>
</reference>
<dbReference type="EMBL" id="JABJRC010000009">
    <property type="protein sequence ID" value="NOL44812.1"/>
    <property type="molecule type" value="Genomic_DNA"/>
</dbReference>
<keyword evidence="8" id="KW-1185">Reference proteome</keyword>
<dbReference type="EC" id="6.3.2.2" evidence="1"/>
<dbReference type="InterPro" id="IPR014746">
    <property type="entry name" value="Gln_synth/guanido_kin_cat_dom"/>
</dbReference>
<dbReference type="InterPro" id="IPR035434">
    <property type="entry name" value="GCL_bact_plant"/>
</dbReference>
<dbReference type="EMBL" id="JACHKF010000001">
    <property type="protein sequence ID" value="MBB6567094.1"/>
    <property type="molecule type" value="Genomic_DNA"/>
</dbReference>
<evidence type="ECO:0000313" key="9">
    <source>
        <dbReference type="Proteomes" id="UP000553957"/>
    </source>
</evidence>
<dbReference type="GO" id="GO:0004357">
    <property type="term" value="F:glutamate-cysteine ligase activity"/>
    <property type="evidence" value="ECO:0007669"/>
    <property type="project" value="UniProtKB-EC"/>
</dbReference>
<dbReference type="GO" id="GO:0006750">
    <property type="term" value="P:glutathione biosynthetic process"/>
    <property type="evidence" value="ECO:0007669"/>
    <property type="project" value="InterPro"/>
</dbReference>
<evidence type="ECO:0000256" key="1">
    <source>
        <dbReference type="ARBA" id="ARBA00012220"/>
    </source>
</evidence>
<comment type="caution">
    <text evidence="7">The sequence shown here is derived from an EMBL/GenBank/DDBJ whole genome shotgun (WGS) entry which is preliminary data.</text>
</comment>
<dbReference type="Gene3D" id="3.30.590.20">
    <property type="match status" value="1"/>
</dbReference>
<dbReference type="Proteomes" id="UP000534306">
    <property type="component" value="Unassembled WGS sequence"/>
</dbReference>
<keyword evidence="4" id="KW-0067">ATP-binding</keyword>
<organism evidence="7 8">
    <name type="scientific">Kribbella sandramycini</name>
    <dbReference type="NCBI Taxonomy" id="60450"/>
    <lineage>
        <taxon>Bacteria</taxon>
        <taxon>Bacillati</taxon>
        <taxon>Actinomycetota</taxon>
        <taxon>Actinomycetes</taxon>
        <taxon>Propionibacteriales</taxon>
        <taxon>Kribbellaceae</taxon>
        <taxon>Kribbella</taxon>
    </lineage>
</organism>
<sequence length="306" mass="33324">MNPQELSPFVGALFARGRRRSVRVAVEQEFLVADAVTGAAVPIGRTQQAAGSTPYVGFEPGGQLELSLPCGLDPAGQLRNAVAGLTKRLAADRITLYALPVDPRPEHEVPLQLTSPRYVAMHRHFDSIGPAGRRMMRRTASTQICLDWWPGRAGAEQWRVLNLAAPFLAATFARSSGPQGRLATWLELDPARTGFDDRLLYGDDPVAAYTSFAAGATVFTTGGPAEHLTTMFPPVRPRSTYLEVRFLDAQEPSAVDQVITTLTSLLYDDVRRRSVLRALEPERTNLAAHWQAAAAGELLHCKELAA</sequence>
<evidence type="ECO:0000256" key="3">
    <source>
        <dbReference type="ARBA" id="ARBA00022741"/>
    </source>
</evidence>
<evidence type="ECO:0000256" key="2">
    <source>
        <dbReference type="ARBA" id="ARBA00022598"/>
    </source>
</evidence>
<evidence type="ECO:0000313" key="6">
    <source>
        <dbReference type="EMBL" id="MBB6567094.1"/>
    </source>
</evidence>
<dbReference type="PANTHER" id="PTHR34378:SF1">
    <property type="entry name" value="GLUTAMATE--CYSTEINE LIGASE, CHLOROPLASTIC"/>
    <property type="match status" value="1"/>
</dbReference>
<protein>
    <recommendedName>
        <fullName evidence="1">glutamate--cysteine ligase</fullName>
        <ecNumber evidence="1">6.3.2.2</ecNumber>
    </recommendedName>
</protein>
<evidence type="ECO:0000256" key="4">
    <source>
        <dbReference type="ARBA" id="ARBA00022840"/>
    </source>
</evidence>
<dbReference type="Pfam" id="PF04107">
    <property type="entry name" value="GCS2"/>
    <property type="match status" value="1"/>
</dbReference>